<keyword evidence="11" id="KW-1185">Reference proteome</keyword>
<feature type="transmembrane region" description="Helical" evidence="9">
    <location>
        <begin position="441"/>
        <end position="462"/>
    </location>
</feature>
<protein>
    <submittedName>
        <fullName evidence="10">V-type ATP synthase subunit I</fullName>
    </submittedName>
</protein>
<dbReference type="Proteomes" id="UP000287969">
    <property type="component" value="Chromosome"/>
</dbReference>
<feature type="transmembrane region" description="Helical" evidence="9">
    <location>
        <begin position="399"/>
        <end position="421"/>
    </location>
</feature>
<evidence type="ECO:0000256" key="7">
    <source>
        <dbReference type="ARBA" id="ARBA00023136"/>
    </source>
</evidence>
<feature type="transmembrane region" description="Helical" evidence="9">
    <location>
        <begin position="578"/>
        <end position="601"/>
    </location>
</feature>
<dbReference type="Gene3D" id="3.30.70.2750">
    <property type="match status" value="1"/>
</dbReference>
<dbReference type="GO" id="GO:0051117">
    <property type="term" value="F:ATPase binding"/>
    <property type="evidence" value="ECO:0007669"/>
    <property type="project" value="TreeGrafter"/>
</dbReference>
<comment type="similarity">
    <text evidence="2">Belongs to the V-ATPase 116 kDa subunit family.</text>
</comment>
<keyword evidence="8" id="KW-0175">Coiled coil</keyword>
<gene>
    <name evidence="10" type="ORF">EQM13_04440</name>
</gene>
<comment type="subcellular location">
    <subcellularLocation>
        <location evidence="1">Membrane</location>
        <topology evidence="1">Multi-pass membrane protein</topology>
    </subcellularLocation>
</comment>
<sequence length="638" mass="72670">MAIVKMKKIIIAAPESDKDSMLSTIQSENCIEIVDLKSSVEIEELDYTKSGNTVSQIEVDLNNIKFTYDFLKQYNKKKHGILDKKETLTEKEFKQLGSSLRWKDIYLQCKEIKEKLELNKNEISKLYSLIEQYTPWINLDINDEKLKGLKKISYFWGSISKKFENQMYDELKSEFNDIYIERISEKGQSINLFLLGYKDDEHNISDVLKKYGFTNNNLNLSDMPKDKINEFNEKIHSLENECQKMKTKAEKLAEDIGYIEKLCDYFSSKLDKQKVLSNLIETKKTFILEGWITENNSEKMKSFLKSKYEYIYIELKDVSESDNPPIKLKNNFLVEPFETITSLYGLPNFSEVDPTPVLTPFYMIFFGMMMADIGYGLVMIAASLFMLKFIDMADGMKKIVKLIFYCGFPTILFGFLYGSFFGGIISLKPLWVSPVDNTVEVLIASLVMGIIHIFTGLGVKAYMLIKDKKYKDAFYDVFSWYGLIIGLICMLLKVGGKFPKILAGVSALVLLLTQGRNNKSIAGKFFGGLYGLYGITGYLGDTLSYSRLLALGLSSGLIGWAFNILVGMVGGKGFVSMIFAALIFIIGHTFNILIGGLGTFVHTCRLQYLEFFGKFYEGGGKAFSPLKFNTKYVKIKTE</sequence>
<dbReference type="EMBL" id="CP035282">
    <property type="protein sequence ID" value="QAT60879.1"/>
    <property type="molecule type" value="Genomic_DNA"/>
</dbReference>
<keyword evidence="5 9" id="KW-1133">Transmembrane helix</keyword>
<dbReference type="AlphaFoldDB" id="A0A410QA90"/>
<evidence type="ECO:0000256" key="2">
    <source>
        <dbReference type="ARBA" id="ARBA00009904"/>
    </source>
</evidence>
<dbReference type="Gene3D" id="3.30.70.2170">
    <property type="match status" value="1"/>
</dbReference>
<feature type="transmembrane region" description="Helical" evidence="9">
    <location>
        <begin position="545"/>
        <end position="566"/>
    </location>
</feature>
<proteinExistence type="inferred from homology"/>
<dbReference type="Gene3D" id="1.20.1460.20">
    <property type="match status" value="1"/>
</dbReference>
<dbReference type="GO" id="GO:0033179">
    <property type="term" value="C:proton-transporting V-type ATPase, V0 domain"/>
    <property type="evidence" value="ECO:0007669"/>
    <property type="project" value="InterPro"/>
</dbReference>
<keyword evidence="7 9" id="KW-0472">Membrane</keyword>
<evidence type="ECO:0000256" key="8">
    <source>
        <dbReference type="SAM" id="Coils"/>
    </source>
</evidence>
<dbReference type="KEGG" id="spoa:EQM13_04440"/>
<dbReference type="OrthoDB" id="9803814at2"/>
<name>A0A410QA90_9FIRM</name>
<evidence type="ECO:0000256" key="3">
    <source>
        <dbReference type="ARBA" id="ARBA00022448"/>
    </source>
</evidence>
<feature type="coiled-coil region" evidence="8">
    <location>
        <begin position="228"/>
        <end position="255"/>
    </location>
</feature>
<dbReference type="PANTHER" id="PTHR11629">
    <property type="entry name" value="VACUOLAR PROTON ATPASES"/>
    <property type="match status" value="1"/>
</dbReference>
<accession>A0A410QA90</accession>
<feature type="transmembrane region" description="Helical" evidence="9">
    <location>
        <begin position="521"/>
        <end position="539"/>
    </location>
</feature>
<reference evidence="11" key="1">
    <citation type="submission" date="2019-01" db="EMBL/GenBank/DDBJ databases">
        <title>Draft genomes of a novel of Sporanaerobacter strains.</title>
        <authorList>
            <person name="Ma S."/>
        </authorList>
    </citation>
    <scope>NUCLEOTIDE SEQUENCE [LARGE SCALE GENOMIC DNA]</scope>
    <source>
        <strain evidence="11">NJN-17</strain>
    </source>
</reference>
<evidence type="ECO:0000313" key="11">
    <source>
        <dbReference type="Proteomes" id="UP000287969"/>
    </source>
</evidence>
<evidence type="ECO:0000256" key="4">
    <source>
        <dbReference type="ARBA" id="ARBA00022692"/>
    </source>
</evidence>
<feature type="transmembrane region" description="Helical" evidence="9">
    <location>
        <begin position="361"/>
        <end position="387"/>
    </location>
</feature>
<evidence type="ECO:0000313" key="10">
    <source>
        <dbReference type="EMBL" id="QAT60879.1"/>
    </source>
</evidence>
<evidence type="ECO:0000256" key="9">
    <source>
        <dbReference type="SAM" id="Phobius"/>
    </source>
</evidence>
<dbReference type="Pfam" id="PF01496">
    <property type="entry name" value="V_ATPase_I"/>
    <property type="match status" value="2"/>
</dbReference>
<keyword evidence="4 9" id="KW-0812">Transmembrane</keyword>
<keyword evidence="3" id="KW-0813">Transport</keyword>
<dbReference type="GO" id="GO:0016471">
    <property type="term" value="C:vacuolar proton-transporting V-type ATPase complex"/>
    <property type="evidence" value="ECO:0007669"/>
    <property type="project" value="TreeGrafter"/>
</dbReference>
<evidence type="ECO:0000256" key="5">
    <source>
        <dbReference type="ARBA" id="ARBA00022989"/>
    </source>
</evidence>
<evidence type="ECO:0000256" key="6">
    <source>
        <dbReference type="ARBA" id="ARBA00023065"/>
    </source>
</evidence>
<dbReference type="RefSeq" id="WP_128752045.1">
    <property type="nucleotide sequence ID" value="NZ_CP035282.1"/>
</dbReference>
<feature type="transmembrane region" description="Helical" evidence="9">
    <location>
        <begin position="474"/>
        <end position="492"/>
    </location>
</feature>
<dbReference type="GO" id="GO:0007035">
    <property type="term" value="P:vacuolar acidification"/>
    <property type="evidence" value="ECO:0007669"/>
    <property type="project" value="TreeGrafter"/>
</dbReference>
<dbReference type="PANTHER" id="PTHR11629:SF63">
    <property type="entry name" value="V-TYPE PROTON ATPASE SUBUNIT A"/>
    <property type="match status" value="1"/>
</dbReference>
<evidence type="ECO:0000256" key="1">
    <source>
        <dbReference type="ARBA" id="ARBA00004141"/>
    </source>
</evidence>
<keyword evidence="6" id="KW-0406">Ion transport</keyword>
<organism evidence="10 11">
    <name type="scientific">Acidilutibacter cellobiosedens</name>
    <dbReference type="NCBI Taxonomy" id="2507161"/>
    <lineage>
        <taxon>Bacteria</taxon>
        <taxon>Bacillati</taxon>
        <taxon>Bacillota</taxon>
        <taxon>Tissierellia</taxon>
        <taxon>Tissierellales</taxon>
        <taxon>Acidilutibacteraceae</taxon>
        <taxon>Acidilutibacter</taxon>
    </lineage>
</organism>
<dbReference type="InterPro" id="IPR002490">
    <property type="entry name" value="V-ATPase_116kDa_su"/>
</dbReference>
<dbReference type="GO" id="GO:0046961">
    <property type="term" value="F:proton-transporting ATPase activity, rotational mechanism"/>
    <property type="evidence" value="ECO:0007669"/>
    <property type="project" value="InterPro"/>
</dbReference>